<proteinExistence type="predicted"/>
<accession>A0A3P7Z4S9</accession>
<dbReference type="EMBL" id="UZAF01017712">
    <property type="protein sequence ID" value="VDO44255.1"/>
    <property type="molecule type" value="Genomic_DNA"/>
</dbReference>
<organism evidence="1 2">
    <name type="scientific">Haemonchus placei</name>
    <name type="common">Barber's pole worm</name>
    <dbReference type="NCBI Taxonomy" id="6290"/>
    <lineage>
        <taxon>Eukaryota</taxon>
        <taxon>Metazoa</taxon>
        <taxon>Ecdysozoa</taxon>
        <taxon>Nematoda</taxon>
        <taxon>Chromadorea</taxon>
        <taxon>Rhabditida</taxon>
        <taxon>Rhabditina</taxon>
        <taxon>Rhabditomorpha</taxon>
        <taxon>Strongyloidea</taxon>
        <taxon>Trichostrongylidae</taxon>
        <taxon>Haemonchus</taxon>
    </lineage>
</organism>
<reference evidence="1 2" key="1">
    <citation type="submission" date="2018-11" db="EMBL/GenBank/DDBJ databases">
        <authorList>
            <consortium name="Pathogen Informatics"/>
        </authorList>
    </citation>
    <scope>NUCLEOTIDE SEQUENCE [LARGE SCALE GENOMIC DNA]</scope>
    <source>
        <strain evidence="1 2">MHpl1</strain>
    </source>
</reference>
<evidence type="ECO:0000313" key="2">
    <source>
        <dbReference type="Proteomes" id="UP000268014"/>
    </source>
</evidence>
<keyword evidence="2" id="KW-1185">Reference proteome</keyword>
<protein>
    <submittedName>
        <fullName evidence="1">Uncharacterized protein</fullName>
    </submittedName>
</protein>
<name>A0A3P7Z4S9_HAEPC</name>
<sequence>MTNFSRGLFILSLYSFSSSPQFARSSSVISLI</sequence>
<dbReference type="AlphaFoldDB" id="A0A3P7Z4S9"/>
<evidence type="ECO:0000313" key="1">
    <source>
        <dbReference type="EMBL" id="VDO44255.1"/>
    </source>
</evidence>
<dbReference type="Proteomes" id="UP000268014">
    <property type="component" value="Unassembled WGS sequence"/>
</dbReference>
<gene>
    <name evidence="1" type="ORF">HPLM_LOCUS11936</name>
</gene>